<dbReference type="Gene3D" id="2.40.128.140">
    <property type="entry name" value="Outer membrane protein"/>
    <property type="match status" value="1"/>
</dbReference>
<dbReference type="EMBL" id="CP018155">
    <property type="protein sequence ID" value="APG64807.1"/>
    <property type="molecule type" value="Genomic_DNA"/>
</dbReference>
<feature type="signal peptide" evidence="1">
    <location>
        <begin position="1"/>
        <end position="19"/>
    </location>
</feature>
<feature type="chain" id="PRO_5013267438" description="Outer membrane protein beta-barrel domain-containing protein" evidence="1">
    <location>
        <begin position="20"/>
        <end position="484"/>
    </location>
</feature>
<dbReference type="Proteomes" id="UP000181898">
    <property type="component" value="Chromosome"/>
</dbReference>
<keyword evidence="3" id="KW-1185">Reference proteome</keyword>
<dbReference type="Pfam" id="PF09982">
    <property type="entry name" value="LpxR"/>
    <property type="match status" value="1"/>
</dbReference>
<dbReference type="AlphaFoldDB" id="A0A1L3JI65"/>
<evidence type="ECO:0008006" key="4">
    <source>
        <dbReference type="Google" id="ProtNLM"/>
    </source>
</evidence>
<reference evidence="2 3" key="1">
    <citation type="submission" date="2016-11" db="EMBL/GenBank/DDBJ databases">
        <title>Tenacibaculum sp. LPB0136, isolated from marine environment.</title>
        <authorList>
            <person name="Kim E."/>
            <person name="Yi H."/>
        </authorList>
    </citation>
    <scope>NUCLEOTIDE SEQUENCE [LARGE SCALE GENOMIC DNA]</scope>
    <source>
        <strain evidence="2 3">LPB0136</strain>
    </source>
</reference>
<proteinExistence type="predicted"/>
<dbReference type="InterPro" id="IPR037107">
    <property type="entry name" value="Put_OMP_sf"/>
</dbReference>
<dbReference type="RefSeq" id="WP_072555132.1">
    <property type="nucleotide sequence ID" value="NZ_CP018155.1"/>
</dbReference>
<keyword evidence="1" id="KW-0732">Signal</keyword>
<organism evidence="2 3">
    <name type="scientific">Tenacibaculum todarodis</name>
    <dbReference type="NCBI Taxonomy" id="1850252"/>
    <lineage>
        <taxon>Bacteria</taxon>
        <taxon>Pseudomonadati</taxon>
        <taxon>Bacteroidota</taxon>
        <taxon>Flavobacteriia</taxon>
        <taxon>Flavobacteriales</taxon>
        <taxon>Flavobacteriaceae</taxon>
        <taxon>Tenacibaculum</taxon>
    </lineage>
</organism>
<evidence type="ECO:0000313" key="2">
    <source>
        <dbReference type="EMBL" id="APG64807.1"/>
    </source>
</evidence>
<dbReference type="STRING" id="1850252.LPB136_05275"/>
<evidence type="ECO:0000313" key="3">
    <source>
        <dbReference type="Proteomes" id="UP000181898"/>
    </source>
</evidence>
<dbReference type="KEGG" id="ten:LPB136_05275"/>
<evidence type="ECO:0000256" key="1">
    <source>
        <dbReference type="SAM" id="SignalP"/>
    </source>
</evidence>
<sequence length="484" mass="56272">MKNLLFLSFLSLISLSLFSQIDIEKCVLISKLDNKTYQIDTSIQNDIKVTDFIVSKLFPEIFSIDYNHTTIKANLDCINHTETITWIQHIYINRIIDLEHFIRENKFDSIKKNPISKFDRSPSEMKKILQIINKRTQEVSSYEFALYQHRDAKEKWIKYVYFDHANDFLSFLYNNDRDMTGASRFEVGTDKIKLRLFAKRNDDWYNLNSKSWYTYQTVFAGGEAYTPDLDSPLLISEESYNPYDRPFASFIYFGWSRHGIFRSGKSKYSIEWKIGTIGSLAPDKVQSAIHRDLTIGTRKPYGWDSQIASGGRVGINYNFNFEYLFDKNESYIPYTSLFGDLKVGTQNTSVGVGINFSNKDLKSRGALNIPLLKNNKIDFALNFKTELRYVIHNSMLEGYGVFKRTPDEDPSSPIDIHFLNGDQINRLLSISELSIGIDFKYLGFFYSFNIMSPEYEINNIPEENIPLNDSRWNHVGKLGILFKI</sequence>
<dbReference type="OrthoDB" id="905588at2"/>
<name>A0A1L3JI65_9FLAO</name>
<dbReference type="InterPro" id="IPR018707">
    <property type="entry name" value="LpxR"/>
</dbReference>
<protein>
    <recommendedName>
        <fullName evidence="4">Outer membrane protein beta-barrel domain-containing protein</fullName>
    </recommendedName>
</protein>
<accession>A0A1L3JI65</accession>
<gene>
    <name evidence="2" type="ORF">LPB136_05275</name>
</gene>